<feature type="compositionally biased region" description="Basic and acidic residues" evidence="1">
    <location>
        <begin position="226"/>
        <end position="237"/>
    </location>
</feature>
<feature type="region of interest" description="Disordered" evidence="1">
    <location>
        <begin position="134"/>
        <end position="161"/>
    </location>
</feature>
<feature type="compositionally biased region" description="Low complexity" evidence="1">
    <location>
        <begin position="189"/>
        <end position="198"/>
    </location>
</feature>
<protein>
    <submittedName>
        <fullName evidence="3">Flagellar hook-length control protein FliK</fullName>
    </submittedName>
</protein>
<feature type="region of interest" description="Disordered" evidence="1">
    <location>
        <begin position="91"/>
        <end position="120"/>
    </location>
</feature>
<dbReference type="InterPro" id="IPR038610">
    <property type="entry name" value="FliK-like_C_sf"/>
</dbReference>
<proteinExistence type="predicted"/>
<dbReference type="RefSeq" id="WP_263842232.1">
    <property type="nucleotide sequence ID" value="NZ_JALIEB010000001.1"/>
</dbReference>
<reference evidence="3 4" key="1">
    <citation type="submission" date="2022-04" db="EMBL/GenBank/DDBJ databases">
        <title>Roseobacter sp. WL0113 is a bacterium isolated from neritic sediment.</title>
        <authorList>
            <person name="Wang L."/>
            <person name="He W."/>
            <person name="Zhang D.-F."/>
        </authorList>
    </citation>
    <scope>NUCLEOTIDE SEQUENCE [LARGE SCALE GENOMIC DNA]</scope>
    <source>
        <strain evidence="3 4">WL0113</strain>
    </source>
</reference>
<comment type="caution">
    <text evidence="3">The sequence shown here is derived from an EMBL/GenBank/DDBJ whole genome shotgun (WGS) entry which is preliminary data.</text>
</comment>
<dbReference type="EMBL" id="JALIEB010000001">
    <property type="protein sequence ID" value="MCV3269903.1"/>
    <property type="molecule type" value="Genomic_DNA"/>
</dbReference>
<dbReference type="Proteomes" id="UP001208690">
    <property type="component" value="Unassembled WGS sequence"/>
</dbReference>
<dbReference type="Gene3D" id="3.30.750.140">
    <property type="match status" value="1"/>
</dbReference>
<evidence type="ECO:0000313" key="3">
    <source>
        <dbReference type="EMBL" id="MCV3269903.1"/>
    </source>
</evidence>
<evidence type="ECO:0000256" key="1">
    <source>
        <dbReference type="SAM" id="MobiDB-lite"/>
    </source>
</evidence>
<dbReference type="Pfam" id="PF02120">
    <property type="entry name" value="Flg_hook"/>
    <property type="match status" value="1"/>
</dbReference>
<sequence>MTQPAAKAGRNEKMPSGEGGSKKAEAEGSDADFETAYSADSEGEANAPSEDAKKVDVPDSPPKAPKLLSDAAAAEGEADVRIVDVDAEADVTKAPLPGSDLASQTEEAPGDLPVQKTRGSDTSELAFAQRVRVEQGAAPQEAPTGKVQITEAQKGPTDVATEGAVAKPAAVAVAATDKATTTPQTLLQAAAQTAAMPTEKPAPDPAKAALMPAGKPLPDVANANAPKDRARREDESRLTMAREAPSNANQGPKTTVPTPPVNPSAQQNVALTAQTEKPAVDLQLAPVGDLDAPSSWDPRGPAPTTLAQTLARPETPGMIGRQMVEILQRFPDRPVELSLNPEELGRVRLSISAAESGITVHVLAERPETLDLMRRHIDQLAREFQALGYDSINFAFNEGQSEQGTTDHGENGGQPSAGDLLSGVEADAPIPVTMTASTGVDIRV</sequence>
<accession>A0ABT3B9S1</accession>
<keyword evidence="3" id="KW-0282">Flagellum</keyword>
<name>A0ABT3B9S1_9RHOB</name>
<dbReference type="CDD" id="cd17470">
    <property type="entry name" value="T3SS_Flik_C"/>
    <property type="match status" value="1"/>
</dbReference>
<organism evidence="3 4">
    <name type="scientific">Roseobacter sinensis</name>
    <dbReference type="NCBI Taxonomy" id="2931391"/>
    <lineage>
        <taxon>Bacteria</taxon>
        <taxon>Pseudomonadati</taxon>
        <taxon>Pseudomonadota</taxon>
        <taxon>Alphaproteobacteria</taxon>
        <taxon>Rhodobacterales</taxon>
        <taxon>Roseobacteraceae</taxon>
        <taxon>Roseobacter</taxon>
    </lineage>
</organism>
<keyword evidence="3" id="KW-0969">Cilium</keyword>
<keyword evidence="4" id="KW-1185">Reference proteome</keyword>
<feature type="region of interest" description="Disordered" evidence="1">
    <location>
        <begin position="189"/>
        <end position="262"/>
    </location>
</feature>
<evidence type="ECO:0000313" key="4">
    <source>
        <dbReference type="Proteomes" id="UP001208690"/>
    </source>
</evidence>
<feature type="compositionally biased region" description="Basic and acidic residues" evidence="1">
    <location>
        <begin position="9"/>
        <end position="26"/>
    </location>
</feature>
<evidence type="ECO:0000259" key="2">
    <source>
        <dbReference type="Pfam" id="PF02120"/>
    </source>
</evidence>
<dbReference type="InterPro" id="IPR021136">
    <property type="entry name" value="Flagellar_hook_control-like_C"/>
</dbReference>
<feature type="domain" description="Flagellar hook-length control protein-like C-terminal" evidence="2">
    <location>
        <begin position="335"/>
        <end position="404"/>
    </location>
</feature>
<feature type="region of interest" description="Disordered" evidence="1">
    <location>
        <begin position="399"/>
        <end position="422"/>
    </location>
</feature>
<keyword evidence="3" id="KW-0966">Cell projection</keyword>
<feature type="region of interest" description="Disordered" evidence="1">
    <location>
        <begin position="1"/>
        <end position="75"/>
    </location>
</feature>
<gene>
    <name evidence="3" type="ORF">MUB52_00550</name>
</gene>